<dbReference type="InterPro" id="IPR010982">
    <property type="entry name" value="Lambda_DNA-bd_dom_sf"/>
</dbReference>
<dbReference type="SUPFAM" id="SSF47413">
    <property type="entry name" value="lambda repressor-like DNA-binding domains"/>
    <property type="match status" value="1"/>
</dbReference>
<dbReference type="GO" id="GO:0003677">
    <property type="term" value="F:DNA binding"/>
    <property type="evidence" value="ECO:0007669"/>
    <property type="project" value="InterPro"/>
</dbReference>
<dbReference type="RefSeq" id="WP_132084571.1">
    <property type="nucleotide sequence ID" value="NZ_SLUK01000006.1"/>
</dbReference>
<accession>A0A9X8UJ26</accession>
<evidence type="ECO:0000259" key="1">
    <source>
        <dbReference type="PROSITE" id="PS50943"/>
    </source>
</evidence>
<feature type="domain" description="HTH cro/C1-type" evidence="1">
    <location>
        <begin position="14"/>
        <end position="67"/>
    </location>
</feature>
<dbReference type="CDD" id="cd00093">
    <property type="entry name" value="HTH_XRE"/>
    <property type="match status" value="1"/>
</dbReference>
<gene>
    <name evidence="2" type="ORF">EDD78_10656</name>
</gene>
<evidence type="ECO:0000313" key="3">
    <source>
        <dbReference type="Proteomes" id="UP000294682"/>
    </source>
</evidence>
<dbReference type="EMBL" id="SLUK01000006">
    <property type="protein sequence ID" value="TCL43196.1"/>
    <property type="molecule type" value="Genomic_DNA"/>
</dbReference>
<dbReference type="Pfam" id="PF01381">
    <property type="entry name" value="HTH_3"/>
    <property type="match status" value="1"/>
</dbReference>
<name>A0A9X8UJ26_9FIRM</name>
<organism evidence="2 3">
    <name type="scientific">Harryflintia acetispora</name>
    <dbReference type="NCBI Taxonomy" id="1849041"/>
    <lineage>
        <taxon>Bacteria</taxon>
        <taxon>Bacillati</taxon>
        <taxon>Bacillota</taxon>
        <taxon>Clostridia</taxon>
        <taxon>Eubacteriales</taxon>
        <taxon>Oscillospiraceae</taxon>
        <taxon>Harryflintia</taxon>
    </lineage>
</organism>
<sequence>MYTKRELTPFGVAVKKALIDRRMTQQELARRIGTSRQYLDLILFGQRAGTQYVTRIIKALDLRIEDNEKTA</sequence>
<proteinExistence type="predicted"/>
<keyword evidence="3" id="KW-1185">Reference proteome</keyword>
<protein>
    <submittedName>
        <fullName evidence="2">Helix-turn-helix protein</fullName>
    </submittedName>
</protein>
<dbReference type="SMART" id="SM00530">
    <property type="entry name" value="HTH_XRE"/>
    <property type="match status" value="1"/>
</dbReference>
<dbReference type="AlphaFoldDB" id="A0A9X8UJ26"/>
<dbReference type="Gene3D" id="1.10.260.40">
    <property type="entry name" value="lambda repressor-like DNA-binding domains"/>
    <property type="match status" value="1"/>
</dbReference>
<dbReference type="PROSITE" id="PS50943">
    <property type="entry name" value="HTH_CROC1"/>
    <property type="match status" value="1"/>
</dbReference>
<dbReference type="Proteomes" id="UP000294682">
    <property type="component" value="Unassembled WGS sequence"/>
</dbReference>
<dbReference type="InterPro" id="IPR001387">
    <property type="entry name" value="Cro/C1-type_HTH"/>
</dbReference>
<comment type="caution">
    <text evidence="2">The sequence shown here is derived from an EMBL/GenBank/DDBJ whole genome shotgun (WGS) entry which is preliminary data.</text>
</comment>
<evidence type="ECO:0000313" key="2">
    <source>
        <dbReference type="EMBL" id="TCL43196.1"/>
    </source>
</evidence>
<reference evidence="2 3" key="1">
    <citation type="submission" date="2019-03" db="EMBL/GenBank/DDBJ databases">
        <title>Genomic Encyclopedia of Type Strains, Phase IV (KMG-IV): sequencing the most valuable type-strain genomes for metagenomic binning, comparative biology and taxonomic classification.</title>
        <authorList>
            <person name="Goeker M."/>
        </authorList>
    </citation>
    <scope>NUCLEOTIDE SEQUENCE [LARGE SCALE GENOMIC DNA]</scope>
    <source>
        <strain evidence="2 3">DSM 100433</strain>
    </source>
</reference>